<sequence length="178" mass="19770">MDSINQNQEEDNRADLSDQAAVEKIKELVEIAGTCFFCTRVGTGESSGSRPMSVREVDEEGRLWFLSPVDSHKNQEISEDPCVSLFFQGSKHSDFLVLHGRASISTDKGIIRDLWSPFIKTWFTEGIDDPRITAIAVTPESGYYWDTKHGNTVAGLKVMIGAMIGKTLDDSIEGEIRP</sequence>
<dbReference type="RefSeq" id="WP_169457684.1">
    <property type="nucleotide sequence ID" value="NZ_CP051774.1"/>
</dbReference>
<dbReference type="Proteomes" id="UP000501812">
    <property type="component" value="Chromosome"/>
</dbReference>
<dbReference type="SUPFAM" id="SSF50475">
    <property type="entry name" value="FMN-binding split barrel"/>
    <property type="match status" value="1"/>
</dbReference>
<evidence type="ECO:0000313" key="2">
    <source>
        <dbReference type="EMBL" id="QJE99199.1"/>
    </source>
</evidence>
<evidence type="ECO:0000313" key="3">
    <source>
        <dbReference type="Proteomes" id="UP000501812"/>
    </source>
</evidence>
<accession>A0A858RS54</accession>
<protein>
    <submittedName>
        <fullName evidence="2">Pyridoxamine 5'-phosphate oxidase family protein</fullName>
    </submittedName>
</protein>
<dbReference type="InterPro" id="IPR012349">
    <property type="entry name" value="Split_barrel_FMN-bd"/>
</dbReference>
<organism evidence="2 3">
    <name type="scientific">Luteolibacter luteus</name>
    <dbReference type="NCBI Taxonomy" id="2728835"/>
    <lineage>
        <taxon>Bacteria</taxon>
        <taxon>Pseudomonadati</taxon>
        <taxon>Verrucomicrobiota</taxon>
        <taxon>Verrucomicrobiia</taxon>
        <taxon>Verrucomicrobiales</taxon>
        <taxon>Verrucomicrobiaceae</taxon>
        <taxon>Luteolibacter</taxon>
    </lineage>
</organism>
<dbReference type="EMBL" id="CP051774">
    <property type="protein sequence ID" value="QJE99199.1"/>
    <property type="molecule type" value="Genomic_DNA"/>
</dbReference>
<dbReference type="KEGG" id="luo:HHL09_05755"/>
<dbReference type="AlphaFoldDB" id="A0A858RS54"/>
<dbReference type="PANTHER" id="PTHR34818:SF1">
    <property type="entry name" value="PROTEIN BLI-3"/>
    <property type="match status" value="1"/>
</dbReference>
<reference evidence="2 3" key="1">
    <citation type="submission" date="2020-04" db="EMBL/GenBank/DDBJ databases">
        <title>Luteolibacter sp. G-1-1-1 isolated from soil.</title>
        <authorList>
            <person name="Dahal R.H."/>
        </authorList>
    </citation>
    <scope>NUCLEOTIDE SEQUENCE [LARGE SCALE GENOMIC DNA]</scope>
    <source>
        <strain evidence="2 3">G-1-1-1</strain>
    </source>
</reference>
<dbReference type="InterPro" id="IPR038725">
    <property type="entry name" value="YdaG_split_barrel_FMN-bd"/>
</dbReference>
<proteinExistence type="predicted"/>
<keyword evidence="3" id="KW-1185">Reference proteome</keyword>
<gene>
    <name evidence="2" type="ORF">HHL09_05755</name>
</gene>
<dbReference type="PANTHER" id="PTHR34818">
    <property type="entry name" value="PROTEIN BLI-3"/>
    <property type="match status" value="1"/>
</dbReference>
<dbReference type="Pfam" id="PF16242">
    <property type="entry name" value="Pyrid_ox_like"/>
    <property type="match status" value="1"/>
</dbReference>
<dbReference type="Gene3D" id="2.30.110.10">
    <property type="entry name" value="Electron Transport, Fmn-binding Protein, Chain A"/>
    <property type="match status" value="1"/>
</dbReference>
<evidence type="ECO:0000259" key="1">
    <source>
        <dbReference type="Pfam" id="PF16242"/>
    </source>
</evidence>
<dbReference type="InterPro" id="IPR052917">
    <property type="entry name" value="Stress-Dev_Protein"/>
</dbReference>
<feature type="domain" description="General stress protein FMN-binding split barrel" evidence="1">
    <location>
        <begin position="21"/>
        <end position="169"/>
    </location>
</feature>
<name>A0A858RS54_9BACT</name>